<evidence type="ECO:0000313" key="2">
    <source>
        <dbReference type="Proteomes" id="UP000234323"/>
    </source>
</evidence>
<gene>
    <name evidence="1" type="ORF">RhiirA4_473787</name>
</gene>
<evidence type="ECO:0000313" key="1">
    <source>
        <dbReference type="EMBL" id="PKY54786.1"/>
    </source>
</evidence>
<dbReference type="EMBL" id="LLXI01001688">
    <property type="protein sequence ID" value="PKY54786.1"/>
    <property type="molecule type" value="Genomic_DNA"/>
</dbReference>
<comment type="caution">
    <text evidence="1">The sequence shown here is derived from an EMBL/GenBank/DDBJ whole genome shotgun (WGS) entry which is preliminary data.</text>
</comment>
<protein>
    <submittedName>
        <fullName evidence="1">Uncharacterized protein</fullName>
    </submittedName>
</protein>
<sequence length="174" mass="20355">MFWYLVFGVSKSYFTKSFCHNTQRLVAYFLVRKVIEELFKSNIRENRDIEECADPTLTPKDIITLNQAESSKFSYIIGWVLFKLLKRDHLMNSHPKFPIMHTLLGTLCIEKVEYVVETKTWTTNIIPGPEFICLLSNSPLNQKFIPILNIQQMIISNWKMKNLDLFTKGVSQSI</sequence>
<dbReference type="Proteomes" id="UP000234323">
    <property type="component" value="Unassembled WGS sequence"/>
</dbReference>
<name>A0A2I1H7C8_9GLOM</name>
<organism evidence="1 2">
    <name type="scientific">Rhizophagus irregularis</name>
    <dbReference type="NCBI Taxonomy" id="588596"/>
    <lineage>
        <taxon>Eukaryota</taxon>
        <taxon>Fungi</taxon>
        <taxon>Fungi incertae sedis</taxon>
        <taxon>Mucoromycota</taxon>
        <taxon>Glomeromycotina</taxon>
        <taxon>Glomeromycetes</taxon>
        <taxon>Glomerales</taxon>
        <taxon>Glomeraceae</taxon>
        <taxon>Rhizophagus</taxon>
    </lineage>
</organism>
<accession>A0A2I1H7C8</accession>
<reference evidence="1 2" key="1">
    <citation type="submission" date="2015-10" db="EMBL/GenBank/DDBJ databases">
        <title>Genome analyses suggest a sexual origin of heterokaryosis in a supposedly ancient asexual fungus.</title>
        <authorList>
            <person name="Ropars J."/>
            <person name="Sedzielewska K."/>
            <person name="Noel J."/>
            <person name="Charron P."/>
            <person name="Farinelli L."/>
            <person name="Marton T."/>
            <person name="Kruger M."/>
            <person name="Pelin A."/>
            <person name="Brachmann A."/>
            <person name="Corradi N."/>
        </authorList>
    </citation>
    <scope>NUCLEOTIDE SEQUENCE [LARGE SCALE GENOMIC DNA]</scope>
    <source>
        <strain evidence="1 2">A4</strain>
    </source>
</reference>
<keyword evidence="2" id="KW-1185">Reference proteome</keyword>
<dbReference type="AlphaFoldDB" id="A0A2I1H7C8"/>
<proteinExistence type="predicted"/>